<dbReference type="Proteomes" id="UP000693981">
    <property type="component" value="Unassembled WGS sequence"/>
</dbReference>
<organism evidence="2 3">
    <name type="scientific">Phytophthora boehmeriae</name>
    <dbReference type="NCBI Taxonomy" id="109152"/>
    <lineage>
        <taxon>Eukaryota</taxon>
        <taxon>Sar</taxon>
        <taxon>Stramenopiles</taxon>
        <taxon>Oomycota</taxon>
        <taxon>Peronosporomycetes</taxon>
        <taxon>Peronosporales</taxon>
        <taxon>Peronosporaceae</taxon>
        <taxon>Phytophthora</taxon>
    </lineage>
</organism>
<dbReference type="EMBL" id="JAGDFL010000403">
    <property type="protein sequence ID" value="KAG7389669.1"/>
    <property type="molecule type" value="Genomic_DNA"/>
</dbReference>
<evidence type="ECO:0000256" key="1">
    <source>
        <dbReference type="SAM" id="MobiDB-lite"/>
    </source>
</evidence>
<protein>
    <submittedName>
        <fullName evidence="2">Uncharacterized protein</fullName>
    </submittedName>
</protein>
<name>A0A8T1WDF0_9STRA</name>
<accession>A0A8T1WDF0</accession>
<sequence>MATVAAYDDGSSTESEYYFDPNEADEESAADAWLHAKDATIKQEVVDLTGDDIISKPLSAVSEELELPKGSEWSHEAVTGDGDAFAVEKALEMATHCGQEQREEASTADTLDSKEEKTTAFRNAVDGSKIQDQRGEKPVKQNDTVDG</sequence>
<feature type="compositionally biased region" description="Basic and acidic residues" evidence="1">
    <location>
        <begin position="129"/>
        <end position="140"/>
    </location>
</feature>
<comment type="caution">
    <text evidence="2">The sequence shown here is derived from an EMBL/GenBank/DDBJ whole genome shotgun (WGS) entry which is preliminary data.</text>
</comment>
<evidence type="ECO:0000313" key="2">
    <source>
        <dbReference type="EMBL" id="KAG7389669.1"/>
    </source>
</evidence>
<feature type="region of interest" description="Disordered" evidence="1">
    <location>
        <begin position="96"/>
        <end position="147"/>
    </location>
</feature>
<keyword evidence="3" id="KW-1185">Reference proteome</keyword>
<reference evidence="2" key="1">
    <citation type="submission" date="2021-02" db="EMBL/GenBank/DDBJ databases">
        <authorList>
            <person name="Palmer J.M."/>
        </authorList>
    </citation>
    <scope>NUCLEOTIDE SEQUENCE</scope>
    <source>
        <strain evidence="2">SCRP23</strain>
    </source>
</reference>
<feature type="compositionally biased region" description="Basic and acidic residues" evidence="1">
    <location>
        <begin position="99"/>
        <end position="119"/>
    </location>
</feature>
<dbReference type="OrthoDB" id="129866at2759"/>
<evidence type="ECO:0000313" key="3">
    <source>
        <dbReference type="Proteomes" id="UP000693981"/>
    </source>
</evidence>
<proteinExistence type="predicted"/>
<dbReference type="AlphaFoldDB" id="A0A8T1WDF0"/>
<gene>
    <name evidence="2" type="ORF">PHYBOEH_007384</name>
</gene>